<dbReference type="Proteomes" id="UP000433483">
    <property type="component" value="Unassembled WGS sequence"/>
</dbReference>
<dbReference type="Proteomes" id="UP000440732">
    <property type="component" value="Unassembled WGS sequence"/>
</dbReference>
<dbReference type="EMBL" id="QXFW01001764">
    <property type="protein sequence ID" value="KAE8986129.1"/>
    <property type="molecule type" value="Genomic_DNA"/>
</dbReference>
<sequence length="63" mass="7056">MWPWAWPWLRSLKLSGCVLTCFFLSKIARSCAGSCRFSFPDIWRSSSDADVPLESLALLVCGS</sequence>
<evidence type="ECO:0000313" key="6">
    <source>
        <dbReference type="EMBL" id="KAE9112936.1"/>
    </source>
</evidence>
<gene>
    <name evidence="10" type="ORF">PF001_g20488</name>
    <name evidence="9" type="ORF">PF002_g2548</name>
    <name evidence="8" type="ORF">PF004_g16754</name>
    <name evidence="7" type="ORF">PF005_g16978</name>
    <name evidence="6" type="ORF">PF006_g19871</name>
    <name evidence="5" type="ORF">PF007_g21450</name>
    <name evidence="11" type="ORF">PF008_g20524</name>
    <name evidence="2" type="ORF">PF009_g21977</name>
    <name evidence="4" type="ORF">PF010_g20758</name>
    <name evidence="3" type="ORF">PF011_g20120</name>
</gene>
<dbReference type="Proteomes" id="UP000440367">
    <property type="component" value="Unassembled WGS sequence"/>
</dbReference>
<evidence type="ECO:0000313" key="15">
    <source>
        <dbReference type="Proteomes" id="UP000440367"/>
    </source>
</evidence>
<evidence type="ECO:0000313" key="11">
    <source>
        <dbReference type="EMBL" id="KAE9310156.1"/>
    </source>
</evidence>
<organism evidence="6 16">
    <name type="scientific">Phytophthora fragariae</name>
    <dbReference type="NCBI Taxonomy" id="53985"/>
    <lineage>
        <taxon>Eukaryota</taxon>
        <taxon>Sar</taxon>
        <taxon>Stramenopiles</taxon>
        <taxon>Oomycota</taxon>
        <taxon>Peronosporomycetes</taxon>
        <taxon>Peronosporales</taxon>
        <taxon>Peronosporaceae</taxon>
        <taxon>Phytophthora</taxon>
    </lineage>
</organism>
<evidence type="ECO:0008006" key="22">
    <source>
        <dbReference type="Google" id="ProtNLM"/>
    </source>
</evidence>
<comment type="caution">
    <text evidence="6">The sequence shown here is derived from an EMBL/GenBank/DDBJ whole genome shotgun (WGS) entry which is preliminary data.</text>
</comment>
<evidence type="ECO:0000313" key="3">
    <source>
        <dbReference type="EMBL" id="KAE8986129.1"/>
    </source>
</evidence>
<reference evidence="12 13" key="1">
    <citation type="submission" date="2018-08" db="EMBL/GenBank/DDBJ databases">
        <title>Genomic investigation of the strawberry pathogen Phytophthora fragariae indicates pathogenicity is determined by transcriptional variation in three key races.</title>
        <authorList>
            <person name="Adams T.M."/>
            <person name="Armitage A.D."/>
            <person name="Sobczyk M.K."/>
            <person name="Bates H.J."/>
            <person name="Dunwell J.M."/>
            <person name="Nellist C.F."/>
            <person name="Harrison R.J."/>
        </authorList>
    </citation>
    <scope>NUCLEOTIDE SEQUENCE [LARGE SCALE GENOMIC DNA]</scope>
    <source>
        <strain evidence="10 14">A4</strain>
        <strain evidence="9 15">BC-1</strain>
        <strain evidence="8 19">BC-23</strain>
        <strain evidence="7 13">NOV-27</strain>
        <strain evidence="6 16">NOV-5</strain>
        <strain evidence="5 17">NOV-71</strain>
        <strain evidence="11 20">NOV-77</strain>
        <strain evidence="2 12">NOV-9</strain>
        <strain evidence="4 21">ONT-3</strain>
        <strain evidence="3 18">SCRP245</strain>
    </source>
</reference>
<dbReference type="EMBL" id="QXGB01001142">
    <property type="protein sequence ID" value="KAE9196192.1"/>
    <property type="molecule type" value="Genomic_DNA"/>
</dbReference>
<dbReference type="EMBL" id="QXFZ01001811">
    <property type="protein sequence ID" value="KAE9084629.1"/>
    <property type="molecule type" value="Genomic_DNA"/>
</dbReference>
<dbReference type="EMBL" id="QXFY01001758">
    <property type="protein sequence ID" value="KAE9310156.1"/>
    <property type="molecule type" value="Genomic_DNA"/>
</dbReference>
<evidence type="ECO:0000313" key="12">
    <source>
        <dbReference type="Proteomes" id="UP000429523"/>
    </source>
</evidence>
<evidence type="ECO:0000313" key="7">
    <source>
        <dbReference type="EMBL" id="KAE9196192.1"/>
    </source>
</evidence>
<evidence type="ECO:0000313" key="18">
    <source>
        <dbReference type="Proteomes" id="UP000460718"/>
    </source>
</evidence>
<dbReference type="Proteomes" id="UP000437068">
    <property type="component" value="Unassembled WGS sequence"/>
</dbReference>
<evidence type="ECO:0000313" key="14">
    <source>
        <dbReference type="Proteomes" id="UP000437068"/>
    </source>
</evidence>
<keyword evidence="13" id="KW-1185">Reference proteome</keyword>
<dbReference type="EMBL" id="QXGA01001687">
    <property type="protein sequence ID" value="KAE9112936.1"/>
    <property type="molecule type" value="Genomic_DNA"/>
</dbReference>
<evidence type="ECO:0000313" key="17">
    <source>
        <dbReference type="Proteomes" id="UP000441208"/>
    </source>
</evidence>
<evidence type="ECO:0000313" key="20">
    <source>
        <dbReference type="Proteomes" id="UP000486351"/>
    </source>
</evidence>
<dbReference type="EMBL" id="QXGF01001777">
    <property type="protein sequence ID" value="KAE8927864.1"/>
    <property type="molecule type" value="Genomic_DNA"/>
</dbReference>
<dbReference type="Proteomes" id="UP000429523">
    <property type="component" value="Unassembled WGS sequence"/>
</dbReference>
<accession>A0A6A3SGA8</accession>
<dbReference type="OrthoDB" id="10305541at2759"/>
<keyword evidence="1" id="KW-0732">Signal</keyword>
<dbReference type="Proteomes" id="UP000460718">
    <property type="component" value="Unassembled WGS sequence"/>
</dbReference>
<dbReference type="Proteomes" id="UP000476176">
    <property type="component" value="Unassembled WGS sequence"/>
</dbReference>
<evidence type="ECO:0000313" key="13">
    <source>
        <dbReference type="Proteomes" id="UP000433483"/>
    </source>
</evidence>
<evidence type="ECO:0000313" key="5">
    <source>
        <dbReference type="EMBL" id="KAE9084629.1"/>
    </source>
</evidence>
<evidence type="ECO:0000313" key="2">
    <source>
        <dbReference type="EMBL" id="KAE8927864.1"/>
    </source>
</evidence>
<feature type="chain" id="PRO_5036166014" description="Secreted protein" evidence="1">
    <location>
        <begin position="21"/>
        <end position="63"/>
    </location>
</feature>
<feature type="signal peptide" evidence="1">
    <location>
        <begin position="1"/>
        <end position="20"/>
    </location>
</feature>
<evidence type="ECO:0000256" key="1">
    <source>
        <dbReference type="SAM" id="SignalP"/>
    </source>
</evidence>
<evidence type="ECO:0000313" key="8">
    <source>
        <dbReference type="EMBL" id="KAE9208453.1"/>
    </source>
</evidence>
<protein>
    <recommendedName>
        <fullName evidence="22">Secreted protein</fullName>
    </recommendedName>
</protein>
<proteinExistence type="predicted"/>
<dbReference type="AlphaFoldDB" id="A0A6A3SGA8"/>
<dbReference type="EMBL" id="QXGE01001769">
    <property type="protein sequence ID" value="KAE9288492.1"/>
    <property type="molecule type" value="Genomic_DNA"/>
</dbReference>
<evidence type="ECO:0000313" key="9">
    <source>
        <dbReference type="EMBL" id="KAE9255058.1"/>
    </source>
</evidence>
<name>A0A6A3SGA8_9STRA</name>
<evidence type="ECO:0000313" key="21">
    <source>
        <dbReference type="Proteomes" id="UP000488956"/>
    </source>
</evidence>
<dbReference type="Proteomes" id="UP000486351">
    <property type="component" value="Unassembled WGS sequence"/>
</dbReference>
<evidence type="ECO:0000313" key="10">
    <source>
        <dbReference type="EMBL" id="KAE9288492.1"/>
    </source>
</evidence>
<dbReference type="Proteomes" id="UP000441208">
    <property type="component" value="Unassembled WGS sequence"/>
</dbReference>
<dbReference type="EMBL" id="QXGD01000067">
    <property type="protein sequence ID" value="KAE9255058.1"/>
    <property type="molecule type" value="Genomic_DNA"/>
</dbReference>
<dbReference type="EMBL" id="QXFX01001797">
    <property type="protein sequence ID" value="KAE9084622.1"/>
    <property type="molecule type" value="Genomic_DNA"/>
</dbReference>
<evidence type="ECO:0000313" key="16">
    <source>
        <dbReference type="Proteomes" id="UP000440732"/>
    </source>
</evidence>
<dbReference type="EMBL" id="QXGC01001209">
    <property type="protein sequence ID" value="KAE9208453.1"/>
    <property type="molecule type" value="Genomic_DNA"/>
</dbReference>
<dbReference type="Proteomes" id="UP000488956">
    <property type="component" value="Unassembled WGS sequence"/>
</dbReference>
<evidence type="ECO:0000313" key="19">
    <source>
        <dbReference type="Proteomes" id="UP000476176"/>
    </source>
</evidence>
<evidence type="ECO:0000313" key="4">
    <source>
        <dbReference type="EMBL" id="KAE9084622.1"/>
    </source>
</evidence>